<evidence type="ECO:0000313" key="1">
    <source>
        <dbReference type="EMBL" id="CAG1988799.1"/>
    </source>
</evidence>
<evidence type="ECO:0000313" key="2">
    <source>
        <dbReference type="EMBL" id="VIO62671.1"/>
    </source>
</evidence>
<dbReference type="AlphaFoldDB" id="A0A4U9EN43"/>
<reference evidence="1" key="2">
    <citation type="submission" date="2021-03" db="EMBL/GenBank/DDBJ databases">
        <authorList>
            <person name="Alouane T."/>
            <person name="Langin T."/>
            <person name="Bonhomme L."/>
        </authorList>
    </citation>
    <scope>NUCLEOTIDE SEQUENCE</scope>
    <source>
        <strain evidence="1">MDC_Fg202</strain>
    </source>
</reference>
<reference evidence="2" key="1">
    <citation type="submission" date="2019-04" db="EMBL/GenBank/DDBJ databases">
        <authorList>
            <person name="Melise S."/>
            <person name="Noan J."/>
            <person name="Okalmin O."/>
        </authorList>
    </citation>
    <scope>NUCLEOTIDE SEQUENCE</scope>
    <source>
        <strain evidence="2">FN9</strain>
    </source>
</reference>
<proteinExistence type="predicted"/>
<sequence>MANARFFAAFAGSRATGCGTIPTCQEPLFGESACRNREKPVMLGERARRVVGAGPDLINERKQTRGSWLGRSQVCEHGANKRENPLEPIIWIYQTGSAWSCGNRMCIHVKNGGRDEACGDSLGT</sequence>
<gene>
    <name evidence="2" type="ORF">FUG_LOCUS477610</name>
    <name evidence="1" type="ORF">MDCFG202_LOCUS306946</name>
</gene>
<evidence type="ECO:0000313" key="3">
    <source>
        <dbReference type="Proteomes" id="UP000746612"/>
    </source>
</evidence>
<dbReference type="EMBL" id="CAAKMV010000163">
    <property type="protein sequence ID" value="VIO62671.1"/>
    <property type="molecule type" value="Genomic_DNA"/>
</dbReference>
<dbReference type="Proteomes" id="UP000746612">
    <property type="component" value="Unassembled WGS sequence"/>
</dbReference>
<protein>
    <submittedName>
        <fullName evidence="1">Uncharacterized protein</fullName>
    </submittedName>
</protein>
<dbReference type="EMBL" id="CAJPIJ010000146">
    <property type="protein sequence ID" value="CAG1988799.1"/>
    <property type="molecule type" value="Genomic_DNA"/>
</dbReference>
<name>A0A4U9EN43_GIBZA</name>
<accession>A0A4U9EN43</accession>
<organism evidence="1 3">
    <name type="scientific">Gibberella zeae</name>
    <name type="common">Wheat head blight fungus</name>
    <name type="synonym">Fusarium graminearum</name>
    <dbReference type="NCBI Taxonomy" id="5518"/>
    <lineage>
        <taxon>Eukaryota</taxon>
        <taxon>Fungi</taxon>
        <taxon>Dikarya</taxon>
        <taxon>Ascomycota</taxon>
        <taxon>Pezizomycotina</taxon>
        <taxon>Sordariomycetes</taxon>
        <taxon>Hypocreomycetidae</taxon>
        <taxon>Hypocreales</taxon>
        <taxon>Nectriaceae</taxon>
        <taxon>Fusarium</taxon>
    </lineage>
</organism>